<dbReference type="PANTHER" id="PTHR42886">
    <property type="entry name" value="RE40534P-RELATED"/>
    <property type="match status" value="1"/>
</dbReference>
<reference evidence="1 2" key="1">
    <citation type="journal article" date="2014" name="Agronomy (Basel)">
        <title>A Draft Genome Sequence for Ensete ventricosum, the Drought-Tolerant Tree Against Hunger.</title>
        <authorList>
            <person name="Harrison J."/>
            <person name="Moore K.A."/>
            <person name="Paszkiewicz K."/>
            <person name="Jones T."/>
            <person name="Grant M."/>
            <person name="Ambacheew D."/>
            <person name="Muzemil S."/>
            <person name="Studholme D.J."/>
        </authorList>
    </citation>
    <scope>NUCLEOTIDE SEQUENCE [LARGE SCALE GENOMIC DNA]</scope>
</reference>
<gene>
    <name evidence="1" type="ORF">B296_00022565</name>
</gene>
<sequence length="269" mass="29969">MAAAGSPPLVGASPLLSLLAPPRKRTAMPRAAASASASASARARPCPYQLKEGQFRRFHRLPSGLAMEVIFQEAHPAAAVEGLRNPPLVFIHGSFHAAWCWVEHWLPFFSDSGYDCHALSLLGQVNHLRCCLNDALFDKLRFRLGSCCYELRYFPERATAVLYCNLAQYYRYQELMKASSKLPLFDLRKLNASLPVSPPAKGTVKLLIMGASDDFIVDTEGLQETARFYGVQAVCVEGVAHDMMLDTTWEKGAQTFLSWLQELQRYQVP</sequence>
<dbReference type="GO" id="GO:0055088">
    <property type="term" value="P:lipid homeostasis"/>
    <property type="evidence" value="ECO:0007669"/>
    <property type="project" value="TreeGrafter"/>
</dbReference>
<evidence type="ECO:0000313" key="1">
    <source>
        <dbReference type="EMBL" id="RRT81128.1"/>
    </source>
</evidence>
<organism evidence="1 2">
    <name type="scientific">Ensete ventricosum</name>
    <name type="common">Abyssinian banana</name>
    <name type="synonym">Musa ensete</name>
    <dbReference type="NCBI Taxonomy" id="4639"/>
    <lineage>
        <taxon>Eukaryota</taxon>
        <taxon>Viridiplantae</taxon>
        <taxon>Streptophyta</taxon>
        <taxon>Embryophyta</taxon>
        <taxon>Tracheophyta</taxon>
        <taxon>Spermatophyta</taxon>
        <taxon>Magnoliopsida</taxon>
        <taxon>Liliopsida</taxon>
        <taxon>Zingiberales</taxon>
        <taxon>Musaceae</taxon>
        <taxon>Ensete</taxon>
    </lineage>
</organism>
<dbReference type="GO" id="GO:0006654">
    <property type="term" value="P:phosphatidic acid biosynthetic process"/>
    <property type="evidence" value="ECO:0007669"/>
    <property type="project" value="TreeGrafter"/>
</dbReference>
<evidence type="ECO:0008006" key="3">
    <source>
        <dbReference type="Google" id="ProtNLM"/>
    </source>
</evidence>
<name>A0A427AXY3_ENSVE</name>
<dbReference type="GO" id="GO:0052689">
    <property type="term" value="F:carboxylic ester hydrolase activity"/>
    <property type="evidence" value="ECO:0007669"/>
    <property type="project" value="TreeGrafter"/>
</dbReference>
<protein>
    <recommendedName>
        <fullName evidence="3">AB hydrolase-1 domain-containing protein</fullName>
    </recommendedName>
</protein>
<dbReference type="Gene3D" id="3.40.50.1820">
    <property type="entry name" value="alpha/beta hydrolase"/>
    <property type="match status" value="2"/>
</dbReference>
<dbReference type="InterPro" id="IPR029058">
    <property type="entry name" value="AB_hydrolase_fold"/>
</dbReference>
<dbReference type="AlphaFoldDB" id="A0A427AXY3"/>
<accession>A0A427AXY3</accession>
<proteinExistence type="predicted"/>
<dbReference type="GO" id="GO:0042171">
    <property type="term" value="F:lysophosphatidic acid acyltransferase activity"/>
    <property type="evidence" value="ECO:0007669"/>
    <property type="project" value="TreeGrafter"/>
</dbReference>
<evidence type="ECO:0000313" key="2">
    <source>
        <dbReference type="Proteomes" id="UP000287651"/>
    </source>
</evidence>
<comment type="caution">
    <text evidence="1">The sequence shown here is derived from an EMBL/GenBank/DDBJ whole genome shotgun (WGS) entry which is preliminary data.</text>
</comment>
<dbReference type="SUPFAM" id="SSF53474">
    <property type="entry name" value="alpha/beta-Hydrolases"/>
    <property type="match status" value="1"/>
</dbReference>
<dbReference type="Proteomes" id="UP000287651">
    <property type="component" value="Unassembled WGS sequence"/>
</dbReference>
<dbReference type="PANTHER" id="PTHR42886:SF42">
    <property type="entry name" value="ALPHA_BETA-HYDROLASES SUPERFAMILY PROTEIN"/>
    <property type="match status" value="1"/>
</dbReference>
<dbReference type="EMBL" id="AMZH03000985">
    <property type="protein sequence ID" value="RRT81128.1"/>
    <property type="molecule type" value="Genomic_DNA"/>
</dbReference>